<keyword evidence="2 5" id="KW-0812">Transmembrane</keyword>
<keyword evidence="7" id="KW-1185">Reference proteome</keyword>
<organism evidence="6 7">
    <name type="scientific">Basidiobolus ranarum</name>
    <dbReference type="NCBI Taxonomy" id="34480"/>
    <lineage>
        <taxon>Eukaryota</taxon>
        <taxon>Fungi</taxon>
        <taxon>Fungi incertae sedis</taxon>
        <taxon>Zoopagomycota</taxon>
        <taxon>Entomophthoromycotina</taxon>
        <taxon>Basidiobolomycetes</taxon>
        <taxon>Basidiobolales</taxon>
        <taxon>Basidiobolaceae</taxon>
        <taxon>Basidiobolus</taxon>
    </lineage>
</organism>
<evidence type="ECO:0000256" key="5">
    <source>
        <dbReference type="SAM" id="Phobius"/>
    </source>
</evidence>
<dbReference type="PANTHER" id="PTHR31794">
    <property type="entry name" value="AUXIN EFFLUX TRANSPORTER FAMILY PROTEIN (EUROFUNG)"/>
    <property type="match status" value="1"/>
</dbReference>
<evidence type="ECO:0000313" key="7">
    <source>
        <dbReference type="Proteomes" id="UP001479436"/>
    </source>
</evidence>
<reference evidence="6 7" key="1">
    <citation type="submission" date="2023-04" db="EMBL/GenBank/DDBJ databases">
        <title>Genome of Basidiobolus ranarum AG-B5.</title>
        <authorList>
            <person name="Stajich J.E."/>
            <person name="Carter-House D."/>
            <person name="Gryganskyi A."/>
        </authorList>
    </citation>
    <scope>NUCLEOTIDE SEQUENCE [LARGE SCALE GENOMIC DNA]</scope>
    <source>
        <strain evidence="6 7">AG-B5</strain>
    </source>
</reference>
<keyword evidence="4 5" id="KW-0472">Membrane</keyword>
<evidence type="ECO:0000256" key="4">
    <source>
        <dbReference type="ARBA" id="ARBA00023136"/>
    </source>
</evidence>
<name>A0ABR2W6E0_9FUNG</name>
<comment type="subcellular location">
    <subcellularLocation>
        <location evidence="1">Membrane</location>
        <topology evidence="1">Multi-pass membrane protein</topology>
    </subcellularLocation>
</comment>
<dbReference type="EMBL" id="JASJQH010006978">
    <property type="protein sequence ID" value="KAK9721493.1"/>
    <property type="molecule type" value="Genomic_DNA"/>
</dbReference>
<feature type="transmembrane region" description="Helical" evidence="5">
    <location>
        <begin position="116"/>
        <end position="137"/>
    </location>
</feature>
<feature type="transmembrane region" description="Helical" evidence="5">
    <location>
        <begin position="362"/>
        <end position="384"/>
    </location>
</feature>
<feature type="transmembrane region" description="Helical" evidence="5">
    <location>
        <begin position="44"/>
        <end position="67"/>
    </location>
</feature>
<dbReference type="PANTHER" id="PTHR31794:SF2">
    <property type="entry name" value="AUXIN EFFLUX TRANSPORTER FAMILY PROTEIN (EUROFUNG)"/>
    <property type="match status" value="1"/>
</dbReference>
<feature type="transmembrane region" description="Helical" evidence="5">
    <location>
        <begin position="259"/>
        <end position="278"/>
    </location>
</feature>
<dbReference type="Pfam" id="PF03547">
    <property type="entry name" value="Mem_trans"/>
    <property type="match status" value="1"/>
</dbReference>
<comment type="caution">
    <text evidence="6">The sequence shown here is derived from an EMBL/GenBank/DDBJ whole genome shotgun (WGS) entry which is preliminary data.</text>
</comment>
<feature type="transmembrane region" description="Helical" evidence="5">
    <location>
        <begin position="331"/>
        <end position="350"/>
    </location>
</feature>
<sequence length="424" mass="46619">MDVLKLVRASSEAIIQIAITCGAGVLLCRHGWLTPSYQKFLSALNLNFLTPCLLFVNVASSISPSILVEYWPIPVYSLVFTIATVVITYISSFIFKFSKEERNFSQAATMFPNTNSLPIPLIQSLAGSSAAVLLQWHGNETSQQIEARGISYIVVFAILGNFLRFSYGIKLLKKPKELKEEPEIVKVVEISDTATEEKTVQSTFRYSTKELDSDVTVVELAGKHDTDQLELDSVAVLESQQKSSWDKFKKILGAINKRLNPPLIATFVGLIVGLINPVREALFGENPILRPLTRALDATGNSSIPLILLCLGAQLNGLFGKGQKIKRSIMYVLAVRLLMMPLVAAGIVMATRRLFSLGEDPLFLLTMMILGSSPTAINLINICQTEGYLEDQTAQLLLYAYVLAAPALTCWVVGFLWLVGLAKV</sequence>
<evidence type="ECO:0008006" key="8">
    <source>
        <dbReference type="Google" id="ProtNLM"/>
    </source>
</evidence>
<protein>
    <recommendedName>
        <fullName evidence="8">Auxin efflux carrier</fullName>
    </recommendedName>
</protein>
<feature type="transmembrane region" description="Helical" evidence="5">
    <location>
        <begin position="149"/>
        <end position="167"/>
    </location>
</feature>
<dbReference type="Proteomes" id="UP001479436">
    <property type="component" value="Unassembled WGS sequence"/>
</dbReference>
<evidence type="ECO:0000256" key="1">
    <source>
        <dbReference type="ARBA" id="ARBA00004141"/>
    </source>
</evidence>
<evidence type="ECO:0000256" key="2">
    <source>
        <dbReference type="ARBA" id="ARBA00022692"/>
    </source>
</evidence>
<feature type="transmembrane region" description="Helical" evidence="5">
    <location>
        <begin position="396"/>
        <end position="419"/>
    </location>
</feature>
<evidence type="ECO:0000313" key="6">
    <source>
        <dbReference type="EMBL" id="KAK9721493.1"/>
    </source>
</evidence>
<accession>A0ABR2W6E0</accession>
<dbReference type="InterPro" id="IPR004776">
    <property type="entry name" value="Mem_transp_PIN-like"/>
</dbReference>
<feature type="transmembrane region" description="Helical" evidence="5">
    <location>
        <begin position="13"/>
        <end position="32"/>
    </location>
</feature>
<feature type="transmembrane region" description="Helical" evidence="5">
    <location>
        <begin position="73"/>
        <end position="95"/>
    </location>
</feature>
<feature type="transmembrane region" description="Helical" evidence="5">
    <location>
        <begin position="298"/>
        <end position="319"/>
    </location>
</feature>
<evidence type="ECO:0000256" key="3">
    <source>
        <dbReference type="ARBA" id="ARBA00022989"/>
    </source>
</evidence>
<gene>
    <name evidence="6" type="ORF">K7432_003374</name>
</gene>
<proteinExistence type="predicted"/>
<keyword evidence="3 5" id="KW-1133">Transmembrane helix</keyword>